<keyword evidence="12" id="KW-1185">Reference proteome</keyword>
<dbReference type="EC" id="4.98.1.1" evidence="9 10"/>
<dbReference type="CDD" id="cd00419">
    <property type="entry name" value="Ferrochelatase_C"/>
    <property type="match status" value="1"/>
</dbReference>
<keyword evidence="6 9" id="KW-0456">Lyase</keyword>
<evidence type="ECO:0000313" key="11">
    <source>
        <dbReference type="EMBL" id="OOZ37053.1"/>
    </source>
</evidence>
<dbReference type="InterPro" id="IPR019772">
    <property type="entry name" value="Ferrochelatase_AS"/>
</dbReference>
<evidence type="ECO:0000256" key="9">
    <source>
        <dbReference type="HAMAP-Rule" id="MF_00323"/>
    </source>
</evidence>
<evidence type="ECO:0000256" key="2">
    <source>
        <dbReference type="ARBA" id="ARBA00022490"/>
    </source>
</evidence>
<keyword evidence="3 9" id="KW-0479">Metal-binding</keyword>
<keyword evidence="5 9" id="KW-0350">Heme biosynthesis</keyword>
<comment type="function">
    <text evidence="9 10">Catalyzes the ferrous insertion into protoporphyrin IX.</text>
</comment>
<comment type="pathway">
    <text evidence="9 10">Porphyrin-containing compound metabolism; protoheme biosynthesis; protoheme from protoporphyrin-IX: step 1/1.</text>
</comment>
<dbReference type="NCBIfam" id="TIGR00109">
    <property type="entry name" value="hemH"/>
    <property type="match status" value="1"/>
</dbReference>
<reference evidence="11 12" key="1">
    <citation type="submission" date="2016-11" db="EMBL/GenBank/DDBJ databases">
        <title>Mixed transmission modes and dynamic genome evolution in an obligate animal-bacterial symbiosis.</title>
        <authorList>
            <person name="Russell S.L."/>
            <person name="Corbett-Detig R.B."/>
            <person name="Cavanaugh C.M."/>
        </authorList>
    </citation>
    <scope>NUCLEOTIDE SEQUENCE [LARGE SCALE GENOMIC DNA]</scope>
    <source>
        <strain evidence="11">Se-Cadez</strain>
    </source>
</reference>
<evidence type="ECO:0000256" key="4">
    <source>
        <dbReference type="ARBA" id="ARBA00023004"/>
    </source>
</evidence>
<comment type="catalytic activity">
    <reaction evidence="8">
        <text>Fe-coproporphyrin III + 2 H(+) = coproporphyrin III + Fe(2+)</text>
        <dbReference type="Rhea" id="RHEA:49572"/>
        <dbReference type="ChEBI" id="CHEBI:15378"/>
        <dbReference type="ChEBI" id="CHEBI:29033"/>
        <dbReference type="ChEBI" id="CHEBI:68438"/>
        <dbReference type="ChEBI" id="CHEBI:131725"/>
        <dbReference type="EC" id="4.99.1.9"/>
    </reaction>
    <physiologicalReaction direction="right-to-left" evidence="8">
        <dbReference type="Rhea" id="RHEA:49574"/>
    </physiologicalReaction>
</comment>
<keyword evidence="7 9" id="KW-0627">Porphyrin biosynthesis</keyword>
<dbReference type="PANTHER" id="PTHR11108">
    <property type="entry name" value="FERROCHELATASE"/>
    <property type="match status" value="1"/>
</dbReference>
<evidence type="ECO:0000256" key="8">
    <source>
        <dbReference type="ARBA" id="ARBA00024536"/>
    </source>
</evidence>
<dbReference type="EMBL" id="MPRJ01000019">
    <property type="protein sequence ID" value="OOZ37053.1"/>
    <property type="molecule type" value="Genomic_DNA"/>
</dbReference>
<accession>A0A1T2KW29</accession>
<comment type="caution">
    <text evidence="11">The sequence shown here is derived from an EMBL/GenBank/DDBJ whole genome shotgun (WGS) entry which is preliminary data.</text>
</comment>
<dbReference type="InterPro" id="IPR033644">
    <property type="entry name" value="Ferrochelatase_C"/>
</dbReference>
<dbReference type="GO" id="GO:0046872">
    <property type="term" value="F:metal ion binding"/>
    <property type="evidence" value="ECO:0007669"/>
    <property type="project" value="UniProtKB-KW"/>
</dbReference>
<dbReference type="FunFam" id="3.40.50.1400:FF:000002">
    <property type="entry name" value="Ferrochelatase"/>
    <property type="match status" value="1"/>
</dbReference>
<evidence type="ECO:0000256" key="10">
    <source>
        <dbReference type="RuleBase" id="RU000607"/>
    </source>
</evidence>
<feature type="binding site" evidence="9">
    <location>
        <position position="290"/>
    </location>
    <ligand>
        <name>Fe(2+)</name>
        <dbReference type="ChEBI" id="CHEBI:29033"/>
    </ligand>
</feature>
<gene>
    <name evidence="9" type="primary">hemH</name>
    <name evidence="11" type="ORF">BOW51_04400</name>
</gene>
<dbReference type="Gene3D" id="3.40.50.1400">
    <property type="match status" value="2"/>
</dbReference>
<comment type="subcellular location">
    <subcellularLocation>
        <location evidence="9 10">Cytoplasm</location>
    </subcellularLocation>
</comment>
<feature type="binding site" evidence="9">
    <location>
        <position position="209"/>
    </location>
    <ligand>
        <name>Fe(2+)</name>
        <dbReference type="ChEBI" id="CHEBI:29033"/>
    </ligand>
</feature>
<sequence>MNYQGPAPSTDQPECTGVLLTNLGTPDAPTTKDVRRYLKEFLSDPRVVETPQLIWWLVLNGIILRTRPSKSAEAYQKVWTDNGSPLLDISRRQAAALDARLKLKSAGPIKVALAMRYGNPSIADGLEALRRANARRVIVLPLYPQYSATTTASTFDAVSDVLKQWRWIPELQFITHYQDYSGYISSLENSVRNFWQEHGEPDRLLISFHGIPKDYADAGDPYPEECSTTAQLLADALGLDKDRWAMAFQSRLGRKEWLKPYTDETLKNWGAEGVGRVHAICPGFSADCLETIEEIGEENRDYFLEAGGTEYRYIPSLNDRQDHIEALADLVLSNSWR</sequence>
<evidence type="ECO:0000256" key="3">
    <source>
        <dbReference type="ARBA" id="ARBA00022723"/>
    </source>
</evidence>
<evidence type="ECO:0000256" key="1">
    <source>
        <dbReference type="ARBA" id="ARBA00007718"/>
    </source>
</evidence>
<dbReference type="Pfam" id="PF00762">
    <property type="entry name" value="Ferrochelatase"/>
    <property type="match status" value="1"/>
</dbReference>
<comment type="catalytic activity">
    <reaction evidence="9 10">
        <text>heme b + 2 H(+) = protoporphyrin IX + Fe(2+)</text>
        <dbReference type="Rhea" id="RHEA:22584"/>
        <dbReference type="ChEBI" id="CHEBI:15378"/>
        <dbReference type="ChEBI" id="CHEBI:29033"/>
        <dbReference type="ChEBI" id="CHEBI:57306"/>
        <dbReference type="ChEBI" id="CHEBI:60344"/>
        <dbReference type="EC" id="4.98.1.1"/>
    </reaction>
</comment>
<dbReference type="InterPro" id="IPR001015">
    <property type="entry name" value="Ferrochelatase"/>
</dbReference>
<dbReference type="OrthoDB" id="9809741at2"/>
<dbReference type="UniPathway" id="UPA00252">
    <property type="reaction ID" value="UER00325"/>
</dbReference>
<evidence type="ECO:0000256" key="7">
    <source>
        <dbReference type="ARBA" id="ARBA00023244"/>
    </source>
</evidence>
<dbReference type="GO" id="GO:0006783">
    <property type="term" value="P:heme biosynthetic process"/>
    <property type="evidence" value="ECO:0007669"/>
    <property type="project" value="UniProtKB-UniRule"/>
</dbReference>
<evidence type="ECO:0000256" key="6">
    <source>
        <dbReference type="ARBA" id="ARBA00023239"/>
    </source>
</evidence>
<keyword evidence="2 9" id="KW-0963">Cytoplasm</keyword>
<dbReference type="PROSITE" id="PS00534">
    <property type="entry name" value="FERROCHELATASE"/>
    <property type="match status" value="1"/>
</dbReference>
<dbReference type="HAMAP" id="MF_00323">
    <property type="entry name" value="Ferrochelatase"/>
    <property type="match status" value="1"/>
</dbReference>
<dbReference type="GO" id="GO:0005737">
    <property type="term" value="C:cytoplasm"/>
    <property type="evidence" value="ECO:0007669"/>
    <property type="project" value="UniProtKB-SubCell"/>
</dbReference>
<dbReference type="GO" id="GO:0004325">
    <property type="term" value="F:ferrochelatase activity"/>
    <property type="evidence" value="ECO:0007669"/>
    <property type="project" value="UniProtKB-UniRule"/>
</dbReference>
<proteinExistence type="inferred from homology"/>
<evidence type="ECO:0000256" key="5">
    <source>
        <dbReference type="ARBA" id="ARBA00023133"/>
    </source>
</evidence>
<organism evidence="11 12">
    <name type="scientific">Solemya velesiana gill symbiont</name>
    <dbReference type="NCBI Taxonomy" id="1918948"/>
    <lineage>
        <taxon>Bacteria</taxon>
        <taxon>Pseudomonadati</taxon>
        <taxon>Pseudomonadota</taxon>
        <taxon>Gammaproteobacteria</taxon>
        <taxon>sulfur-oxidizing symbionts</taxon>
    </lineage>
</organism>
<comment type="similarity">
    <text evidence="1 9 10">Belongs to the ferrochelatase family.</text>
</comment>
<dbReference type="AlphaFoldDB" id="A0A1T2KW29"/>
<protein>
    <recommendedName>
        <fullName evidence="9 10">Ferrochelatase</fullName>
        <ecNumber evidence="9 10">4.98.1.1</ecNumber>
    </recommendedName>
    <alternativeName>
        <fullName evidence="9">Heme synthase</fullName>
    </alternativeName>
    <alternativeName>
        <fullName evidence="9">Protoheme ferro-lyase</fullName>
    </alternativeName>
</protein>
<dbReference type="RefSeq" id="WP_078486304.1">
    <property type="nucleotide sequence ID" value="NZ_MPRJ01000019.1"/>
</dbReference>
<name>A0A1T2KW29_9GAMM</name>
<keyword evidence="4 9" id="KW-0408">Iron</keyword>
<dbReference type="InterPro" id="IPR033659">
    <property type="entry name" value="Ferrochelatase_N"/>
</dbReference>
<dbReference type="Proteomes" id="UP000190896">
    <property type="component" value="Unassembled WGS sequence"/>
</dbReference>
<dbReference type="CDD" id="cd03411">
    <property type="entry name" value="Ferrochelatase_N"/>
    <property type="match status" value="1"/>
</dbReference>
<dbReference type="PANTHER" id="PTHR11108:SF1">
    <property type="entry name" value="FERROCHELATASE, MITOCHONDRIAL"/>
    <property type="match status" value="1"/>
</dbReference>
<dbReference type="SUPFAM" id="SSF53800">
    <property type="entry name" value="Chelatase"/>
    <property type="match status" value="1"/>
</dbReference>
<evidence type="ECO:0000313" key="12">
    <source>
        <dbReference type="Proteomes" id="UP000190896"/>
    </source>
</evidence>